<dbReference type="PANTHER" id="PTHR30576">
    <property type="entry name" value="COLANIC BIOSYNTHESIS UDP-GLUCOSE LIPID CARRIER TRANSFERASE"/>
    <property type="match status" value="1"/>
</dbReference>
<evidence type="ECO:0000256" key="3">
    <source>
        <dbReference type="ARBA" id="ARBA00022679"/>
    </source>
</evidence>
<keyword evidence="5 7" id="KW-1133">Transmembrane helix</keyword>
<organism evidence="9 10">
    <name type="scientific">Profundicola chukchiensis</name>
    <dbReference type="NCBI Taxonomy" id="2961959"/>
    <lineage>
        <taxon>Bacteria</taxon>
        <taxon>Pseudomonadati</taxon>
        <taxon>Bacteroidota</taxon>
        <taxon>Flavobacteriia</taxon>
        <taxon>Flavobacteriales</taxon>
        <taxon>Weeksellaceae</taxon>
        <taxon>Profundicola</taxon>
    </lineage>
</organism>
<dbReference type="GO" id="GO:0016020">
    <property type="term" value="C:membrane"/>
    <property type="evidence" value="ECO:0007669"/>
    <property type="project" value="UniProtKB-SubCell"/>
</dbReference>
<keyword evidence="6 7" id="KW-0472">Membrane</keyword>
<evidence type="ECO:0000259" key="8">
    <source>
        <dbReference type="Pfam" id="PF02397"/>
    </source>
</evidence>
<feature type="transmembrane region" description="Helical" evidence="7">
    <location>
        <begin position="241"/>
        <end position="265"/>
    </location>
</feature>
<evidence type="ECO:0000256" key="2">
    <source>
        <dbReference type="ARBA" id="ARBA00006464"/>
    </source>
</evidence>
<feature type="domain" description="Bacterial sugar transferase" evidence="8">
    <location>
        <begin position="236"/>
        <end position="420"/>
    </location>
</feature>
<dbReference type="InterPro" id="IPR003362">
    <property type="entry name" value="Bact_transf"/>
</dbReference>
<dbReference type="NCBIfam" id="TIGR03025">
    <property type="entry name" value="EPS_sugtrans"/>
    <property type="match status" value="1"/>
</dbReference>
<evidence type="ECO:0000313" key="9">
    <source>
        <dbReference type="EMBL" id="MDG4945642.1"/>
    </source>
</evidence>
<evidence type="ECO:0000256" key="7">
    <source>
        <dbReference type="SAM" id="Phobius"/>
    </source>
</evidence>
<evidence type="ECO:0000256" key="4">
    <source>
        <dbReference type="ARBA" id="ARBA00022692"/>
    </source>
</evidence>
<evidence type="ECO:0000256" key="1">
    <source>
        <dbReference type="ARBA" id="ARBA00004141"/>
    </source>
</evidence>
<keyword evidence="10" id="KW-1185">Reference proteome</keyword>
<gene>
    <name evidence="9" type="ORF">NMK71_04380</name>
</gene>
<dbReference type="EMBL" id="JANCMU010000001">
    <property type="protein sequence ID" value="MDG4945642.1"/>
    <property type="molecule type" value="Genomic_DNA"/>
</dbReference>
<dbReference type="Proteomes" id="UP001152599">
    <property type="component" value="Unassembled WGS sequence"/>
</dbReference>
<proteinExistence type="inferred from homology"/>
<dbReference type="PANTHER" id="PTHR30576:SF0">
    <property type="entry name" value="UNDECAPRENYL-PHOSPHATE N-ACETYLGALACTOSAMINYL 1-PHOSPHATE TRANSFERASE-RELATED"/>
    <property type="match status" value="1"/>
</dbReference>
<reference evidence="9" key="1">
    <citation type="submission" date="2022-07" db="EMBL/GenBank/DDBJ databases">
        <title>Description and genome-wide analysis of Profundicola chukchiensis gen. nov., sp. nov., marine bacteria isolated from bottom sediments of the Chukchi Sea.</title>
        <authorList>
            <person name="Romanenko L."/>
            <person name="Otstavnykh N."/>
            <person name="Kurilenko V."/>
            <person name="Eremeev V."/>
            <person name="Velansky P."/>
            <person name="Mikhailov V."/>
            <person name="Isaeva M."/>
        </authorList>
    </citation>
    <scope>NUCLEOTIDE SEQUENCE</scope>
    <source>
        <strain evidence="9">KMM 9713</strain>
    </source>
</reference>
<name>A0A9X4RWE0_9FLAO</name>
<evidence type="ECO:0000313" key="10">
    <source>
        <dbReference type="Proteomes" id="UP001152599"/>
    </source>
</evidence>
<evidence type="ECO:0000256" key="6">
    <source>
        <dbReference type="ARBA" id="ARBA00023136"/>
    </source>
</evidence>
<dbReference type="Pfam" id="PF02397">
    <property type="entry name" value="Bac_transf"/>
    <property type="match status" value="1"/>
</dbReference>
<accession>A0A9X4RWE0</accession>
<comment type="similarity">
    <text evidence="2">Belongs to the bacterial sugar transferase family.</text>
</comment>
<protein>
    <submittedName>
        <fullName evidence="9">Exopolysaccharide biosynthesis polyprenyl glycosylphosphotransferase</fullName>
    </submittedName>
</protein>
<feature type="transmembrane region" description="Helical" evidence="7">
    <location>
        <begin position="17"/>
        <end position="35"/>
    </location>
</feature>
<dbReference type="GO" id="GO:0016780">
    <property type="term" value="F:phosphotransferase activity, for other substituted phosphate groups"/>
    <property type="evidence" value="ECO:0007669"/>
    <property type="project" value="TreeGrafter"/>
</dbReference>
<feature type="transmembrane region" description="Helical" evidence="7">
    <location>
        <begin position="81"/>
        <end position="100"/>
    </location>
</feature>
<keyword evidence="3" id="KW-0808">Transferase</keyword>
<keyword evidence="4 7" id="KW-0812">Transmembrane</keyword>
<feature type="transmembrane region" description="Helical" evidence="7">
    <location>
        <begin position="56"/>
        <end position="75"/>
    </location>
</feature>
<dbReference type="AlphaFoldDB" id="A0A9X4RWE0"/>
<dbReference type="InterPro" id="IPR017475">
    <property type="entry name" value="EPS_sugar_tfrase"/>
</dbReference>
<evidence type="ECO:0000256" key="5">
    <source>
        <dbReference type="ARBA" id="ARBA00022989"/>
    </source>
</evidence>
<sequence>MSNLIIFGHFWMDGKSYPSLLLISGLSTVFTYFLSRQNLINVTTQIPQLIWKNVEFIFLYILLVLMYWFAINSINYSKEQITLFFLFYFILILGANAYYIRVLRWYKIDIPCVNTLVIGENKFTQQFIESIQENEWMGFKFIKKLVPGQFSRDGFAEFLEESKIDAVFINWDEFAQNEQREQVLRNIVEEKNIKFFAISEIFASKLIPSTYYLAGNFPYLNLYHFPLDNAFNLTLKRLFDVFFALSFFVFIGIWLFPMIALINLLDSGFPIFFKQRRHGMDNIEFNCLKFRTMVVNKDSNDKITVRNDPRITKFGKILRKSSLDELPQFINVLKGDMSVVGPRPHMVNQNNHYNQIISKYNFRHYVKPGITGLAQVNGFRGEIKRDEDMKNRIQSDLYYIRNWSFGLDLMIIYRTVANMIKGDKNAI</sequence>
<comment type="subcellular location">
    <subcellularLocation>
        <location evidence="1">Membrane</location>
        <topology evidence="1">Multi-pass membrane protein</topology>
    </subcellularLocation>
</comment>
<comment type="caution">
    <text evidence="9">The sequence shown here is derived from an EMBL/GenBank/DDBJ whole genome shotgun (WGS) entry which is preliminary data.</text>
</comment>